<reference evidence="5 6" key="1">
    <citation type="submission" date="2020-12" db="EMBL/GenBank/DDBJ databases">
        <title>Sulforoseuscoccus oceanibium gen. nov., sp. nov., a representative of the phylum Verrucomicrobia with special cytoplasmic membrane, and proposal of Sulforoseuscoccusaceae fam. nov.</title>
        <authorList>
            <person name="Xi F."/>
        </authorList>
    </citation>
    <scope>NUCLEOTIDE SEQUENCE [LARGE SCALE GENOMIC DNA]</scope>
    <source>
        <strain evidence="5 6">T37</strain>
    </source>
</reference>
<dbReference type="InterPro" id="IPR050187">
    <property type="entry name" value="Lipid_Phosphate_FormReg"/>
</dbReference>
<dbReference type="InterPro" id="IPR045540">
    <property type="entry name" value="YegS/DAGK_C"/>
</dbReference>
<keyword evidence="2" id="KW-0547">Nucleotide-binding</keyword>
<proteinExistence type="predicted"/>
<evidence type="ECO:0000256" key="4">
    <source>
        <dbReference type="ARBA" id="ARBA00022840"/>
    </source>
</evidence>
<dbReference type="InterPro" id="IPR005218">
    <property type="entry name" value="Diacylglycerol/lipid_kinase"/>
</dbReference>
<dbReference type="PROSITE" id="PS50146">
    <property type="entry name" value="DAGK"/>
    <property type="match status" value="1"/>
</dbReference>
<dbReference type="Gene3D" id="2.60.200.40">
    <property type="match status" value="1"/>
</dbReference>
<dbReference type="GO" id="GO:0016301">
    <property type="term" value="F:kinase activity"/>
    <property type="evidence" value="ECO:0007669"/>
    <property type="project" value="UniProtKB-KW"/>
</dbReference>
<dbReference type="SMART" id="SM00046">
    <property type="entry name" value="DAGKc"/>
    <property type="match status" value="1"/>
</dbReference>
<evidence type="ECO:0000256" key="1">
    <source>
        <dbReference type="ARBA" id="ARBA00022679"/>
    </source>
</evidence>
<accession>A0A6B3L3Z1</accession>
<dbReference type="Gene3D" id="3.40.50.10330">
    <property type="entry name" value="Probable inorganic polyphosphate/atp-NAD kinase, domain 1"/>
    <property type="match status" value="1"/>
</dbReference>
<evidence type="ECO:0000256" key="2">
    <source>
        <dbReference type="ARBA" id="ARBA00022741"/>
    </source>
</evidence>
<evidence type="ECO:0000256" key="3">
    <source>
        <dbReference type="ARBA" id="ARBA00022777"/>
    </source>
</evidence>
<dbReference type="Pfam" id="PF19279">
    <property type="entry name" value="YegS_C"/>
    <property type="match status" value="1"/>
</dbReference>
<dbReference type="NCBIfam" id="TIGR00147">
    <property type="entry name" value="YegS/Rv2252/BmrU family lipid kinase"/>
    <property type="match status" value="1"/>
</dbReference>
<dbReference type="RefSeq" id="WP_164363648.1">
    <property type="nucleotide sequence ID" value="NZ_CP066776.1"/>
</dbReference>
<gene>
    <name evidence="5" type="ORF">G3M56_011490</name>
</gene>
<evidence type="ECO:0000313" key="6">
    <source>
        <dbReference type="Proteomes" id="UP000475117"/>
    </source>
</evidence>
<dbReference type="Proteomes" id="UP000475117">
    <property type="component" value="Chromosome"/>
</dbReference>
<name>A0A6B3L3Z1_9BACT</name>
<dbReference type="KEGG" id="soa:G3M56_011490"/>
<dbReference type="InterPro" id="IPR017438">
    <property type="entry name" value="ATP-NAD_kinase_N"/>
</dbReference>
<dbReference type="AlphaFoldDB" id="A0A6B3L3Z1"/>
<dbReference type="Pfam" id="PF00781">
    <property type="entry name" value="DAGK_cat"/>
    <property type="match status" value="1"/>
</dbReference>
<keyword evidence="4" id="KW-0067">ATP-binding</keyword>
<dbReference type="InterPro" id="IPR001206">
    <property type="entry name" value="Diacylglycerol_kinase_cat_dom"/>
</dbReference>
<keyword evidence="6" id="KW-1185">Reference proteome</keyword>
<dbReference type="GO" id="GO:0008654">
    <property type="term" value="P:phospholipid biosynthetic process"/>
    <property type="evidence" value="ECO:0007669"/>
    <property type="project" value="InterPro"/>
</dbReference>
<dbReference type="SUPFAM" id="SSF111331">
    <property type="entry name" value="NAD kinase/diacylglycerol kinase-like"/>
    <property type="match status" value="1"/>
</dbReference>
<sequence length="310" mass="32744">MSTVSAIPIIYNPAAKSARSSHREAQLSALSPRVQLVPTTCAGDATRIATELVQEGATTIVAAGGDGTINEVVKGIAACGDAAKDVHLGVLPVGTANVFAQELGLPMLEMGLPGLGMHRCWKIIESGATRRVDVWTGNDMPFIQLAGIGFDAAVINETSWEQKKIAGPLSYLMNAVRIFGESHENVTVTSNALAAPLQGAFVLIGNGQRYGGPMRFFPEAANDDGLLDVMVFKKQEIPALLKFFAAVGTGQIPKSGNDFEFFRCHSLDISAEGQVPFELDGELCGTTPVAIRHAGTINVKVPAKKSNVDL</sequence>
<dbReference type="GO" id="GO:0005524">
    <property type="term" value="F:ATP binding"/>
    <property type="evidence" value="ECO:0007669"/>
    <property type="project" value="UniProtKB-KW"/>
</dbReference>
<organism evidence="5 6">
    <name type="scientific">Sulfuriroseicoccus oceanibius</name>
    <dbReference type="NCBI Taxonomy" id="2707525"/>
    <lineage>
        <taxon>Bacteria</taxon>
        <taxon>Pseudomonadati</taxon>
        <taxon>Verrucomicrobiota</taxon>
        <taxon>Verrucomicrobiia</taxon>
        <taxon>Verrucomicrobiales</taxon>
        <taxon>Verrucomicrobiaceae</taxon>
        <taxon>Sulfuriroseicoccus</taxon>
    </lineage>
</organism>
<keyword evidence="3 5" id="KW-0418">Kinase</keyword>
<dbReference type="PANTHER" id="PTHR12358">
    <property type="entry name" value="SPHINGOSINE KINASE"/>
    <property type="match status" value="1"/>
</dbReference>
<evidence type="ECO:0000313" key="5">
    <source>
        <dbReference type="EMBL" id="QQL44497.1"/>
    </source>
</evidence>
<protein>
    <submittedName>
        <fullName evidence="5">Diacylglycerol kinase family lipid kinase</fullName>
    </submittedName>
</protein>
<keyword evidence="1" id="KW-0808">Transferase</keyword>
<dbReference type="EMBL" id="CP066776">
    <property type="protein sequence ID" value="QQL44497.1"/>
    <property type="molecule type" value="Genomic_DNA"/>
</dbReference>
<dbReference type="InterPro" id="IPR016064">
    <property type="entry name" value="NAD/diacylglycerol_kinase_sf"/>
</dbReference>
<dbReference type="PANTHER" id="PTHR12358:SF54">
    <property type="entry name" value="SPHINGOSINE KINASE RELATED PROTEIN"/>
    <property type="match status" value="1"/>
</dbReference>